<feature type="region of interest" description="Disordered" evidence="1">
    <location>
        <begin position="1"/>
        <end position="55"/>
    </location>
</feature>
<feature type="region of interest" description="Disordered" evidence="1">
    <location>
        <begin position="71"/>
        <end position="108"/>
    </location>
</feature>
<protein>
    <submittedName>
        <fullName evidence="2">Uncharacterized protein</fullName>
    </submittedName>
</protein>
<feature type="compositionally biased region" description="Basic residues" evidence="1">
    <location>
        <begin position="85"/>
        <end position="104"/>
    </location>
</feature>
<sequence length="116" mass="12370">MASGTGSTEIAFKGGNVLPLESPSSLTGNIAKYESVGGKRRSKKTKKTGQKGQCGGSALAFSELSQQKPLLAPIHNAGTESHKQAGGKRRTSSKKRRGSRKTMKKMMSGLFKLFKK</sequence>
<dbReference type="AlphaFoldDB" id="A0A6C0JIK2"/>
<feature type="compositionally biased region" description="Basic residues" evidence="1">
    <location>
        <begin position="38"/>
        <end position="49"/>
    </location>
</feature>
<evidence type="ECO:0000313" key="2">
    <source>
        <dbReference type="EMBL" id="QHU04851.1"/>
    </source>
</evidence>
<organism evidence="2">
    <name type="scientific">viral metagenome</name>
    <dbReference type="NCBI Taxonomy" id="1070528"/>
    <lineage>
        <taxon>unclassified sequences</taxon>
        <taxon>metagenomes</taxon>
        <taxon>organismal metagenomes</taxon>
    </lineage>
</organism>
<evidence type="ECO:0000256" key="1">
    <source>
        <dbReference type="SAM" id="MobiDB-lite"/>
    </source>
</evidence>
<proteinExistence type="predicted"/>
<accession>A0A6C0JIK2</accession>
<dbReference type="EMBL" id="MN740405">
    <property type="protein sequence ID" value="QHU04851.1"/>
    <property type="molecule type" value="Genomic_DNA"/>
</dbReference>
<name>A0A6C0JIK2_9ZZZZ</name>
<reference evidence="2" key="1">
    <citation type="journal article" date="2020" name="Nature">
        <title>Giant virus diversity and host interactions through global metagenomics.</title>
        <authorList>
            <person name="Schulz F."/>
            <person name="Roux S."/>
            <person name="Paez-Espino D."/>
            <person name="Jungbluth S."/>
            <person name="Walsh D.A."/>
            <person name="Denef V.J."/>
            <person name="McMahon K.D."/>
            <person name="Konstantinidis K.T."/>
            <person name="Eloe-Fadrosh E.A."/>
            <person name="Kyrpides N.C."/>
            <person name="Woyke T."/>
        </authorList>
    </citation>
    <scope>NUCLEOTIDE SEQUENCE</scope>
    <source>
        <strain evidence="2">GVMAG-M-3300027708-5</strain>
    </source>
</reference>